<dbReference type="GO" id="GO:0005576">
    <property type="term" value="C:extracellular region"/>
    <property type="evidence" value="ECO:0007669"/>
    <property type="project" value="UniProtKB-SubCell"/>
</dbReference>
<feature type="binding site" evidence="23">
    <location>
        <position position="312"/>
    </location>
    <ligand>
        <name>Zn(2+)</name>
        <dbReference type="ChEBI" id="CHEBI:29105"/>
    </ligand>
</feature>
<dbReference type="Gene3D" id="3.10.50.10">
    <property type="match status" value="1"/>
</dbReference>
<feature type="transmembrane region" description="Helical" evidence="26">
    <location>
        <begin position="626"/>
        <end position="650"/>
    </location>
</feature>
<dbReference type="PROSITE" id="PS51358">
    <property type="entry name" value="NOP"/>
    <property type="match status" value="1"/>
</dbReference>
<comment type="similarity">
    <text evidence="6">Belongs to the NOP5/NOP56 family.</text>
</comment>
<dbReference type="FunFam" id="3.10.50.10:FF:000005">
    <property type="entry name" value="Endochitinase B1"/>
    <property type="match status" value="1"/>
</dbReference>
<dbReference type="FunFam" id="1.20.1250.20:FF:000064">
    <property type="entry name" value="MFS allantoate transporter"/>
    <property type="match status" value="1"/>
</dbReference>
<accession>A0A8H5T744</accession>
<evidence type="ECO:0000256" key="11">
    <source>
        <dbReference type="ARBA" id="ARBA00022692"/>
    </source>
</evidence>
<gene>
    <name evidence="29" type="ORF">FCIRC_9988</name>
</gene>
<feature type="transmembrane region" description="Helical" evidence="26">
    <location>
        <begin position="721"/>
        <end position="740"/>
    </location>
</feature>
<feature type="region of interest" description="Disordered" evidence="25">
    <location>
        <begin position="19"/>
        <end position="39"/>
    </location>
</feature>
<feature type="domain" description="Nop" evidence="27">
    <location>
        <begin position="1610"/>
        <end position="1728"/>
    </location>
</feature>
<evidence type="ECO:0000256" key="19">
    <source>
        <dbReference type="ARBA" id="ARBA00023295"/>
    </source>
</evidence>
<dbReference type="EC" id="3.2.1.14" evidence="7"/>
<evidence type="ECO:0000256" key="10">
    <source>
        <dbReference type="ARBA" id="ARBA00022525"/>
    </source>
</evidence>
<keyword evidence="13 26" id="KW-1133">Transmembrane helix</keyword>
<dbReference type="Gene3D" id="1.10.287.4070">
    <property type="match status" value="1"/>
</dbReference>
<dbReference type="InterPro" id="IPR045056">
    <property type="entry name" value="Nop56/Nop58"/>
</dbReference>
<dbReference type="GO" id="GO:0030515">
    <property type="term" value="F:snoRNA binding"/>
    <property type="evidence" value="ECO:0007669"/>
    <property type="project" value="InterPro"/>
</dbReference>
<dbReference type="Pfam" id="PF01798">
    <property type="entry name" value="Nop"/>
    <property type="match status" value="1"/>
</dbReference>
<dbReference type="SUPFAM" id="SSF51445">
    <property type="entry name" value="(Trans)glycosidases"/>
    <property type="match status" value="1"/>
</dbReference>
<keyword evidence="8" id="KW-0813">Transport</keyword>
<comment type="caution">
    <text evidence="29">The sequence shown here is derived from an EMBL/GenBank/DDBJ whole genome shotgun (WGS) entry which is preliminary data.</text>
</comment>
<evidence type="ECO:0000256" key="23">
    <source>
        <dbReference type="PIRSR" id="PIRSR604254-1"/>
    </source>
</evidence>
<keyword evidence="16" id="KW-0325">Glycoprotein</keyword>
<feature type="compositionally biased region" description="Low complexity" evidence="25">
    <location>
        <begin position="21"/>
        <end position="35"/>
    </location>
</feature>
<feature type="transmembrane region" description="Helical" evidence="26">
    <location>
        <begin position="527"/>
        <end position="545"/>
    </location>
</feature>
<dbReference type="FunFam" id="1.10.246.90:FF:000001">
    <property type="entry name" value="Nucleolar protein 56"/>
    <property type="match status" value="1"/>
</dbReference>
<keyword evidence="15 26" id="KW-0472">Membrane</keyword>
<evidence type="ECO:0000256" key="22">
    <source>
        <dbReference type="ARBA" id="ARBA00040742"/>
    </source>
</evidence>
<dbReference type="InterPro" id="IPR004254">
    <property type="entry name" value="AdipoR/HlyIII-related"/>
</dbReference>
<evidence type="ECO:0000256" key="13">
    <source>
        <dbReference type="ARBA" id="ARBA00022989"/>
    </source>
</evidence>
<keyword evidence="10" id="KW-0964">Secreted</keyword>
<evidence type="ECO:0000256" key="7">
    <source>
        <dbReference type="ARBA" id="ARBA00012729"/>
    </source>
</evidence>
<dbReference type="InterPro" id="IPR011583">
    <property type="entry name" value="Chitinase_II/V-like_cat"/>
</dbReference>
<evidence type="ECO:0000256" key="26">
    <source>
        <dbReference type="SAM" id="Phobius"/>
    </source>
</evidence>
<evidence type="ECO:0000259" key="27">
    <source>
        <dbReference type="PROSITE" id="PS51358"/>
    </source>
</evidence>
<dbReference type="Pfam" id="PF03006">
    <property type="entry name" value="HlyIII"/>
    <property type="match status" value="2"/>
</dbReference>
<keyword evidence="23" id="KW-0479">Metal-binding</keyword>
<evidence type="ECO:0000256" key="16">
    <source>
        <dbReference type="ARBA" id="ARBA00023180"/>
    </source>
</evidence>
<dbReference type="InterPro" id="IPR012974">
    <property type="entry name" value="NOP58/56_N"/>
</dbReference>
<feature type="binding site" evidence="23">
    <location>
        <position position="184"/>
    </location>
    <ligand>
        <name>Zn(2+)</name>
        <dbReference type="ChEBI" id="CHEBI:29105"/>
    </ligand>
</feature>
<proteinExistence type="inferred from homology"/>
<dbReference type="InterPro" id="IPR042239">
    <property type="entry name" value="Nop_C"/>
</dbReference>
<keyword evidence="9" id="KW-0690">Ribosome biogenesis</keyword>
<evidence type="ECO:0000256" key="6">
    <source>
        <dbReference type="ARBA" id="ARBA00009211"/>
    </source>
</evidence>
<evidence type="ECO:0000256" key="25">
    <source>
        <dbReference type="SAM" id="MobiDB-lite"/>
    </source>
</evidence>
<organism evidence="29 30">
    <name type="scientific">Fusarium circinatum</name>
    <name type="common">Pitch canker fungus</name>
    <name type="synonym">Gibberella circinata</name>
    <dbReference type="NCBI Taxonomy" id="48490"/>
    <lineage>
        <taxon>Eukaryota</taxon>
        <taxon>Fungi</taxon>
        <taxon>Dikarya</taxon>
        <taxon>Ascomycota</taxon>
        <taxon>Pezizomycotina</taxon>
        <taxon>Sordariomycetes</taxon>
        <taxon>Hypocreomycetidae</taxon>
        <taxon>Hypocreales</taxon>
        <taxon>Nectriaceae</taxon>
        <taxon>Fusarium</taxon>
        <taxon>Fusarium fujikuroi species complex</taxon>
    </lineage>
</organism>
<dbReference type="GO" id="GO:0031428">
    <property type="term" value="C:box C/D methylation guide snoRNP complex"/>
    <property type="evidence" value="ECO:0007669"/>
    <property type="project" value="InterPro"/>
</dbReference>
<feature type="transmembrane region" description="Helical" evidence="26">
    <location>
        <begin position="465"/>
        <end position="484"/>
    </location>
</feature>
<comment type="subcellular location">
    <subcellularLocation>
        <location evidence="2">Membrane</location>
        <topology evidence="2">Multi-pass membrane protein</topology>
    </subcellularLocation>
    <subcellularLocation>
        <location evidence="3">Nucleus</location>
        <location evidence="3">Nucleolus</location>
    </subcellularLocation>
    <subcellularLocation>
        <location evidence="4">Secreted</location>
    </subcellularLocation>
</comment>
<sequence length="1819" mass="202421">MVERCLAAFWPYSPSTILKASSSSPTQSISSPNDSPDQKWIQHNLEQPRAVIMTRPDTVKQRRAQPENPNSSKHPMANLPPTTRTVTWHDIPEWRRDNKYILAGYRPLEADYLQVIKSLTFLHNETCNVYTHLVGAVLLPLFAIAILQTIYGPQYSSVTTTDFIMFSVFFCSAESCLIFSAVYHLMGSHSREVVLCGSATAALICIPRFRTLRWRKVRIGAYVALGASAFIPLLHGVQVYGLDYMLEYSGMRWYLVELLLYGGGCGLYAVRTSYSPFSQPFYIEGAISDLALQFRVPERFAPGHFDIWFSSHQIFHVSILCAMAYAAAISSRGEYQPLPNNDEPENNTNTMEGQEARVENYRDAAAMLLIKMGRSPDEQITISPADDARILLRIDIALLPLMLSVYFLQALDKATLSYASIFGLIEDTNLEGGQYSWLGSIVYLAQLIMQPPLALALVKLPIGKLTSAMVLAWGVTLVLMTWASNFKTLMVARFFLGAFEASIGPSFIAITQMWWRRREQTLRIGSWYCMNGLTWVLGSLITYGLARIDSKMKPYQIIFLFFGAITVGVSFIMFFWMPDSPTEAKFLTDEDKIIAIERLRNNQMGVMSREWRMSHVIETLKDLKTWCWVAMIFCISVPSNGISTFGPLIIKSFVSDPFETMLFNVPVGVSHIIAVSASAYIAMKWKLKGPVIVMLCVPPIVGCAIMLHFEHNIENKGVLLAGYFCLCTYTGITPLIYSWSSQNTAGDTKRKSTSALIFISASAGNIVGPLLYSPDEAPAYTRGLRSNLALYIVVIALAVLTSLHLARLNRLHSQRRVALGKSAVLVDRSLETAEEAERIEHMERSLRGGVLREAEDNEDGRVAEAGDLEGDRAGRKDEDKGFGDITDLENEDFFSVKMGGGPEGFRTVAYFVNWAIYARKHRPQDLPVENLTHVLYSFANVRSDSGEVHLTDSWADTDIHWDGDSWNDQGTNLYGCMKQLNLLKRRNRNLKVLLSVGGWTYSSNFKAPASTPQGRDTFAKSCVDLLKNLGFDGIDIDWEYPQNEGEARDYVELLAAVRREMDAYAQTLSQPYHFELTVACPAGAKNFQQLDIRGMDRYLDFWNLMAYDYAGSWDSVAGHQANLYPSPDNPQSTPFSTSAAIDFYVRSGVSPGKIVLGMPLYGRAFQNTDGPGRPYQGTGEGTWEAGVHDYKKLPLEGATEYGDRGCCASYCYNPQTRTMVTYDTPRVAWDKAEYVKKWKLGGAMWWESSADKTGDQSLITTVVNGFGGQGALMRQDNCIEYPATNLEPSPNPFDAESFPIAAPAGNDKMSHIDYALYESPVGYALFKVVHQQDAVGLKLKETQAAANDLAKFGKMVKLANFSPFRGHVEALENINLVSEGIVSDYLKSVLELNLPQTSGKKTKVVLGVSEKNLAGAIKGLFPGLECETADTSDIVGDVIRGIRLHADKLLGGLKYGDVEKAGLGMGHAYSRAKVKFSVTRNDNHIIQASATIDFQDKGVNQFYMRVREWYGWHFPELIKIVSDNYTYCKLVLAIGDKKSLNDEKLHDIAALVGEDGEKAQAIIDAAKVSMGLDISAADLEIVHGFAEAVVKQADNRKSTSAYLEKKMSDIAPNLQTLIGTPVAARLISHAGSLTNLSKYPASTLQILGAEKALFRALKTKSNTPKYGLIYHSSFIGKAGPKNKGRISRYLANKCSMASRIDNFSEEPSTRFGEALKQQVEDRLEFYATGKKPAKNTDVMKGVMDLLDDGDNAGSDEEMADAPEPETKKSKKDKKEKKEKKEKKDKKEKRKRDEEDAEPVKEDGEKKKKKKRKSKAADDE</sequence>
<feature type="region of interest" description="Disordered" evidence="25">
    <location>
        <begin position="54"/>
        <end position="79"/>
    </location>
</feature>
<evidence type="ECO:0000256" key="2">
    <source>
        <dbReference type="ARBA" id="ARBA00004141"/>
    </source>
</evidence>
<dbReference type="SUPFAM" id="SSF103473">
    <property type="entry name" value="MFS general substrate transporter"/>
    <property type="match status" value="1"/>
</dbReference>
<dbReference type="GO" id="GO:0000272">
    <property type="term" value="P:polysaccharide catabolic process"/>
    <property type="evidence" value="ECO:0007669"/>
    <property type="project" value="UniProtKB-KW"/>
</dbReference>
<keyword evidence="14" id="KW-0146">Chitin degradation</keyword>
<keyword evidence="18" id="KW-0119">Carbohydrate metabolism</keyword>
<dbReference type="InterPro" id="IPR012976">
    <property type="entry name" value="NOSIC"/>
</dbReference>
<feature type="transmembrane region" description="Helical" evidence="26">
    <location>
        <begin position="437"/>
        <end position="458"/>
    </location>
</feature>
<dbReference type="Proteomes" id="UP000572754">
    <property type="component" value="Unassembled WGS sequence"/>
</dbReference>
<keyword evidence="12 24" id="KW-0378">Hydrolase</keyword>
<dbReference type="PROSITE" id="PS01095">
    <property type="entry name" value="GH18_1"/>
    <property type="match status" value="1"/>
</dbReference>
<dbReference type="GO" id="GO:0022857">
    <property type="term" value="F:transmembrane transporter activity"/>
    <property type="evidence" value="ECO:0007669"/>
    <property type="project" value="InterPro"/>
</dbReference>
<dbReference type="InterPro" id="IPR002687">
    <property type="entry name" value="Nop_dom"/>
</dbReference>
<dbReference type="SMART" id="SM00931">
    <property type="entry name" value="NOSIC"/>
    <property type="match status" value="1"/>
</dbReference>
<keyword evidence="11 26" id="KW-0812">Transmembrane</keyword>
<evidence type="ECO:0000256" key="14">
    <source>
        <dbReference type="ARBA" id="ARBA00023024"/>
    </source>
</evidence>
<evidence type="ECO:0000256" key="24">
    <source>
        <dbReference type="RuleBase" id="RU000489"/>
    </source>
</evidence>
<evidence type="ECO:0000256" key="8">
    <source>
        <dbReference type="ARBA" id="ARBA00022448"/>
    </source>
</evidence>
<feature type="transmembrane region" description="Helical" evidence="26">
    <location>
        <begin position="253"/>
        <end position="270"/>
    </location>
</feature>
<dbReference type="Pfam" id="PF08156">
    <property type="entry name" value="NOP5NT"/>
    <property type="match status" value="1"/>
</dbReference>
<feature type="transmembrane region" description="Helical" evidence="26">
    <location>
        <begin position="390"/>
        <end position="408"/>
    </location>
</feature>
<evidence type="ECO:0000256" key="17">
    <source>
        <dbReference type="ARBA" id="ARBA00023242"/>
    </source>
</evidence>
<dbReference type="GO" id="GO:0016020">
    <property type="term" value="C:membrane"/>
    <property type="evidence" value="ECO:0007669"/>
    <property type="project" value="UniProtKB-SubCell"/>
</dbReference>
<feature type="compositionally biased region" description="Basic and acidic residues" evidence="25">
    <location>
        <begin position="849"/>
        <end position="882"/>
    </location>
</feature>
<feature type="compositionally biased region" description="Basic and acidic residues" evidence="25">
    <location>
        <begin position="1790"/>
        <end position="1805"/>
    </location>
</feature>
<feature type="transmembrane region" description="Helical" evidence="26">
    <location>
        <begin position="557"/>
        <end position="577"/>
    </location>
</feature>
<dbReference type="PROSITE" id="PS51910">
    <property type="entry name" value="GH18_2"/>
    <property type="match status" value="1"/>
</dbReference>
<feature type="domain" description="GH18" evidence="28">
    <location>
        <begin position="905"/>
        <end position="1269"/>
    </location>
</feature>
<keyword evidence="20" id="KW-0624">Polysaccharide degradation</keyword>
<dbReference type="CDD" id="cd06548">
    <property type="entry name" value="GH18_chitinase"/>
    <property type="match status" value="1"/>
</dbReference>
<feature type="transmembrane region" description="Helical" evidence="26">
    <location>
        <begin position="490"/>
        <end position="515"/>
    </location>
</feature>
<evidence type="ECO:0000256" key="21">
    <source>
        <dbReference type="ARBA" id="ARBA00037968"/>
    </source>
</evidence>
<dbReference type="InterPro" id="IPR001579">
    <property type="entry name" value="Glyco_hydro_18_chit_AS"/>
</dbReference>
<evidence type="ECO:0000256" key="18">
    <source>
        <dbReference type="ARBA" id="ARBA00023277"/>
    </source>
</evidence>
<dbReference type="Gene3D" id="1.10.246.90">
    <property type="entry name" value="Nop domain"/>
    <property type="match status" value="1"/>
</dbReference>
<dbReference type="GO" id="GO:0008843">
    <property type="term" value="F:endochitinase activity"/>
    <property type="evidence" value="ECO:0007669"/>
    <property type="project" value="UniProtKB-EC"/>
</dbReference>
<reference evidence="30" key="1">
    <citation type="journal article" date="2020" name="BMC Genomics">
        <title>Correction to: Identification and distribution of gene clusters required for synthesis of sphingolipid metabolism inhibitors in diverse species of the filamentous fungus Fusarium.</title>
        <authorList>
            <person name="Kim H.S."/>
            <person name="Lohmar J.M."/>
            <person name="Busman M."/>
            <person name="Brown D.W."/>
            <person name="Naumann T.A."/>
            <person name="Divon H.H."/>
            <person name="Lysoe E."/>
            <person name="Uhlig S."/>
            <person name="Proctor R.H."/>
        </authorList>
    </citation>
    <scope>NUCLEOTIDE SEQUENCE [LARGE SCALE GENOMIC DNA]</scope>
    <source>
        <strain evidence="30">NRRL 25331</strain>
    </source>
</reference>
<feature type="transmembrane region" description="Helical" evidence="26">
    <location>
        <begin position="690"/>
        <end position="709"/>
    </location>
</feature>
<dbReference type="Pfam" id="PF07690">
    <property type="entry name" value="MFS_1"/>
    <property type="match status" value="1"/>
</dbReference>
<dbReference type="SMART" id="SM00636">
    <property type="entry name" value="Glyco_18"/>
    <property type="match status" value="1"/>
</dbReference>
<dbReference type="GO" id="GO:0006032">
    <property type="term" value="P:chitin catabolic process"/>
    <property type="evidence" value="ECO:0007669"/>
    <property type="project" value="UniProtKB-KW"/>
</dbReference>
<dbReference type="Gene3D" id="3.20.20.80">
    <property type="entry name" value="Glycosidases"/>
    <property type="match status" value="1"/>
</dbReference>
<feature type="compositionally biased region" description="Basic residues" evidence="25">
    <location>
        <begin position="1768"/>
        <end position="1789"/>
    </location>
</feature>
<dbReference type="Pfam" id="PF00704">
    <property type="entry name" value="Glyco_hydro_18"/>
    <property type="match status" value="1"/>
</dbReference>
<evidence type="ECO:0000256" key="4">
    <source>
        <dbReference type="ARBA" id="ARBA00004613"/>
    </source>
</evidence>
<dbReference type="GO" id="GO:0008061">
    <property type="term" value="F:chitin binding"/>
    <property type="evidence" value="ECO:0007669"/>
    <property type="project" value="InterPro"/>
</dbReference>
<dbReference type="GO" id="GO:0042254">
    <property type="term" value="P:ribosome biogenesis"/>
    <property type="evidence" value="ECO:0007669"/>
    <property type="project" value="UniProtKB-KW"/>
</dbReference>
<dbReference type="GO" id="GO:0032040">
    <property type="term" value="C:small-subunit processome"/>
    <property type="evidence" value="ECO:0007669"/>
    <property type="project" value="InterPro"/>
</dbReference>
<dbReference type="SUPFAM" id="SSF54556">
    <property type="entry name" value="Chitinase insertion domain"/>
    <property type="match status" value="1"/>
</dbReference>
<evidence type="ECO:0000313" key="29">
    <source>
        <dbReference type="EMBL" id="KAF5666909.1"/>
    </source>
</evidence>
<evidence type="ECO:0000256" key="1">
    <source>
        <dbReference type="ARBA" id="ARBA00000822"/>
    </source>
</evidence>
<dbReference type="Gene3D" id="1.20.1250.20">
    <property type="entry name" value="MFS general substrate transporter like domains"/>
    <property type="match status" value="1"/>
</dbReference>
<reference evidence="29 30" key="2">
    <citation type="submission" date="2020-05" db="EMBL/GenBank/DDBJ databases">
        <title>Identification and distribution of gene clusters putatively required for synthesis of sphingolipid metabolism inhibitors in phylogenetically diverse species of the filamentous fungus Fusarium.</title>
        <authorList>
            <person name="Kim H.-S."/>
            <person name="Busman M."/>
            <person name="Brown D.W."/>
            <person name="Divon H."/>
            <person name="Uhlig S."/>
            <person name="Proctor R.H."/>
        </authorList>
    </citation>
    <scope>NUCLEOTIDE SEQUENCE [LARGE SCALE GENOMIC DNA]</scope>
    <source>
        <strain evidence="29 30">NRRL 25331</strain>
    </source>
</reference>
<feature type="binding site" evidence="23">
    <location>
        <position position="316"/>
    </location>
    <ligand>
        <name>Zn(2+)</name>
        <dbReference type="ChEBI" id="CHEBI:29105"/>
    </ligand>
</feature>
<evidence type="ECO:0000256" key="9">
    <source>
        <dbReference type="ARBA" id="ARBA00022517"/>
    </source>
</evidence>
<keyword evidence="19 24" id="KW-0326">Glycosidase</keyword>
<dbReference type="InterPro" id="IPR036259">
    <property type="entry name" value="MFS_trans_sf"/>
</dbReference>
<keyword evidence="30" id="KW-1185">Reference proteome</keyword>
<dbReference type="FunFam" id="3.20.20.80:FF:000095">
    <property type="entry name" value="Endochitinase B1"/>
    <property type="match status" value="1"/>
</dbReference>
<evidence type="ECO:0000256" key="3">
    <source>
        <dbReference type="ARBA" id="ARBA00004604"/>
    </source>
</evidence>
<keyword evidence="17" id="KW-0539">Nucleus</keyword>
<feature type="compositionally biased region" description="Acidic residues" evidence="25">
    <location>
        <begin position="1745"/>
        <end position="1763"/>
    </location>
</feature>
<feature type="transmembrane region" description="Helical" evidence="26">
    <location>
        <begin position="221"/>
        <end position="241"/>
    </location>
</feature>
<dbReference type="InterPro" id="IPR011701">
    <property type="entry name" value="MFS"/>
</dbReference>
<protein>
    <recommendedName>
        <fullName evidence="22">Nucleolar protein 56</fullName>
        <ecNumber evidence="7">3.2.1.14</ecNumber>
    </recommendedName>
</protein>
<feature type="transmembrane region" description="Helical" evidence="26">
    <location>
        <begin position="788"/>
        <end position="806"/>
    </location>
</feature>
<dbReference type="PANTHER" id="PTHR10894">
    <property type="entry name" value="NUCLEOLAR PROTEIN 5 NUCLEOLAR PROTEIN NOP5 NOP58"/>
    <property type="match status" value="1"/>
</dbReference>
<dbReference type="PANTHER" id="PTHR10894:SF0">
    <property type="entry name" value="NUCLEOLAR PROTEIN 56"/>
    <property type="match status" value="1"/>
</dbReference>
<dbReference type="GO" id="GO:0046872">
    <property type="term" value="F:metal ion binding"/>
    <property type="evidence" value="ECO:0007669"/>
    <property type="project" value="UniProtKB-KW"/>
</dbReference>
<evidence type="ECO:0000256" key="5">
    <source>
        <dbReference type="ARBA" id="ARBA00008682"/>
    </source>
</evidence>
<feature type="transmembrane region" description="Helical" evidence="26">
    <location>
        <begin position="163"/>
        <end position="186"/>
    </location>
</feature>
<evidence type="ECO:0000259" key="28">
    <source>
        <dbReference type="PROSITE" id="PS51910"/>
    </source>
</evidence>
<evidence type="ECO:0000256" key="12">
    <source>
        <dbReference type="ARBA" id="ARBA00022801"/>
    </source>
</evidence>
<dbReference type="InterPro" id="IPR017853">
    <property type="entry name" value="GH"/>
</dbReference>
<feature type="transmembrane region" description="Helical" evidence="26">
    <location>
        <begin position="129"/>
        <end position="151"/>
    </location>
</feature>
<dbReference type="InterPro" id="IPR029070">
    <property type="entry name" value="Chitinase_insertion_sf"/>
</dbReference>
<name>A0A8H5T744_FUSCI</name>
<feature type="region of interest" description="Disordered" evidence="25">
    <location>
        <begin position="849"/>
        <end position="884"/>
    </location>
</feature>
<keyword evidence="23" id="KW-0862">Zinc</keyword>
<dbReference type="EMBL" id="JAAQPE010000359">
    <property type="protein sequence ID" value="KAF5666909.1"/>
    <property type="molecule type" value="Genomic_DNA"/>
</dbReference>
<feature type="transmembrane region" description="Helical" evidence="26">
    <location>
        <begin position="662"/>
        <end position="683"/>
    </location>
</feature>
<dbReference type="SUPFAM" id="SSF89124">
    <property type="entry name" value="Nop domain"/>
    <property type="match status" value="1"/>
</dbReference>
<feature type="region of interest" description="Disordered" evidence="25">
    <location>
        <begin position="1744"/>
        <end position="1819"/>
    </location>
</feature>
<comment type="similarity">
    <text evidence="21">Belongs to the major facilitator superfamily. Allantoate permease family.</text>
</comment>
<evidence type="ECO:0000256" key="20">
    <source>
        <dbReference type="ARBA" id="ARBA00023326"/>
    </source>
</evidence>
<dbReference type="InterPro" id="IPR036070">
    <property type="entry name" value="Nop_dom_sf"/>
</dbReference>
<comment type="catalytic activity">
    <reaction evidence="1">
        <text>Random endo-hydrolysis of N-acetyl-beta-D-glucosaminide (1-&gt;4)-beta-linkages in chitin and chitodextrins.</text>
        <dbReference type="EC" id="3.2.1.14"/>
    </reaction>
</comment>
<evidence type="ECO:0000313" key="30">
    <source>
        <dbReference type="Proteomes" id="UP000572754"/>
    </source>
</evidence>
<evidence type="ECO:0000256" key="15">
    <source>
        <dbReference type="ARBA" id="ARBA00023136"/>
    </source>
</evidence>
<comment type="similarity">
    <text evidence="5">Belongs to the glycosyl hydrolase 18 family. Chitinase class V subfamily.</text>
</comment>
<dbReference type="InterPro" id="IPR001223">
    <property type="entry name" value="Glyco_hydro18_cat"/>
</dbReference>